<dbReference type="SUPFAM" id="SSF56112">
    <property type="entry name" value="Protein kinase-like (PK-like)"/>
    <property type="match status" value="1"/>
</dbReference>
<name>A0ABW9RXX9_9BACT</name>
<dbReference type="SMART" id="SM00220">
    <property type="entry name" value="S_TKc"/>
    <property type="match status" value="1"/>
</dbReference>
<proteinExistence type="predicted"/>
<evidence type="ECO:0000313" key="2">
    <source>
        <dbReference type="EMBL" id="MTI28630.1"/>
    </source>
</evidence>
<dbReference type="InterPro" id="IPR011009">
    <property type="entry name" value="Kinase-like_dom_sf"/>
</dbReference>
<sequence length="268" mass="30779">MVNQSIVEAMTRNIRLRDSAPSICGLSRNKVYQVEHIPHQHTLNNTYLTLSDEKAINSPHIIRYYKIKPLPEQGLVYSVQEKVKGTTMDQLMRHGCPSYEVVKEMIFKILKGFEIIHSAGVLHRDICMKNIFVEFTFPFFTPKITNFNLYQPVYSKSPMLASNPRYLAPEVKSYEDYDVRSEIWSIGALIYDVLCAKFQPGFSTGLNPIFSDHSPEIDLEAIPYCFKNFIQVAMNSTPSDRPDSLTDLIKVLHQCLDARGKTMYKVIE</sequence>
<evidence type="ECO:0000313" key="3">
    <source>
        <dbReference type="Proteomes" id="UP000798808"/>
    </source>
</evidence>
<dbReference type="Gene3D" id="1.10.510.10">
    <property type="entry name" value="Transferase(Phosphotransferase) domain 1"/>
    <property type="match status" value="1"/>
</dbReference>
<keyword evidence="3" id="KW-1185">Reference proteome</keyword>
<reference evidence="2 3" key="1">
    <citation type="submission" date="2019-02" db="EMBL/GenBank/DDBJ databases">
        <authorList>
            <person name="Goldberg S.R."/>
            <person name="Haltli B.A."/>
            <person name="Correa H."/>
            <person name="Russell K.G."/>
        </authorList>
    </citation>
    <scope>NUCLEOTIDE SEQUENCE [LARGE SCALE GENOMIC DNA]</scope>
    <source>
        <strain evidence="2 3">JCM 16186</strain>
    </source>
</reference>
<dbReference type="PROSITE" id="PS00109">
    <property type="entry name" value="PROTEIN_KINASE_TYR"/>
    <property type="match status" value="1"/>
</dbReference>
<dbReference type="Proteomes" id="UP000798808">
    <property type="component" value="Unassembled WGS sequence"/>
</dbReference>
<dbReference type="PANTHER" id="PTHR44167:SF24">
    <property type="entry name" value="SERINE_THREONINE-PROTEIN KINASE CHK2"/>
    <property type="match status" value="1"/>
</dbReference>
<evidence type="ECO:0000259" key="1">
    <source>
        <dbReference type="PROSITE" id="PS50011"/>
    </source>
</evidence>
<accession>A0ABW9RXX9</accession>
<feature type="domain" description="Protein kinase" evidence="1">
    <location>
        <begin position="1"/>
        <end position="256"/>
    </location>
</feature>
<protein>
    <recommendedName>
        <fullName evidence="1">Protein kinase domain-containing protein</fullName>
    </recommendedName>
</protein>
<dbReference type="InterPro" id="IPR008266">
    <property type="entry name" value="Tyr_kinase_AS"/>
</dbReference>
<dbReference type="PANTHER" id="PTHR44167">
    <property type="entry name" value="OVARIAN-SPECIFIC SERINE/THREONINE-PROTEIN KINASE LOK-RELATED"/>
    <property type="match status" value="1"/>
</dbReference>
<dbReference type="Pfam" id="PF00069">
    <property type="entry name" value="Pkinase"/>
    <property type="match status" value="1"/>
</dbReference>
<gene>
    <name evidence="2" type="ORF">E1163_26970</name>
</gene>
<organism evidence="2 3">
    <name type="scientific">Fulvivirga kasyanovii</name>
    <dbReference type="NCBI Taxonomy" id="396812"/>
    <lineage>
        <taxon>Bacteria</taxon>
        <taxon>Pseudomonadati</taxon>
        <taxon>Bacteroidota</taxon>
        <taxon>Cytophagia</taxon>
        <taxon>Cytophagales</taxon>
        <taxon>Fulvivirgaceae</taxon>
        <taxon>Fulvivirga</taxon>
    </lineage>
</organism>
<comment type="caution">
    <text evidence="2">The sequence shown here is derived from an EMBL/GenBank/DDBJ whole genome shotgun (WGS) entry which is preliminary data.</text>
</comment>
<dbReference type="EMBL" id="SMLW01000669">
    <property type="protein sequence ID" value="MTI28630.1"/>
    <property type="molecule type" value="Genomic_DNA"/>
</dbReference>
<dbReference type="PROSITE" id="PS50011">
    <property type="entry name" value="PROTEIN_KINASE_DOM"/>
    <property type="match status" value="1"/>
</dbReference>
<dbReference type="InterPro" id="IPR000719">
    <property type="entry name" value="Prot_kinase_dom"/>
</dbReference>